<dbReference type="Pfam" id="PF10384">
    <property type="entry name" value="Scm3"/>
    <property type="match status" value="1"/>
</dbReference>
<feature type="compositionally biased region" description="Polar residues" evidence="1">
    <location>
        <begin position="468"/>
        <end position="479"/>
    </location>
</feature>
<evidence type="ECO:0000256" key="1">
    <source>
        <dbReference type="SAM" id="MobiDB-lite"/>
    </source>
</evidence>
<dbReference type="GO" id="GO:0005634">
    <property type="term" value="C:nucleus"/>
    <property type="evidence" value="ECO:0007669"/>
    <property type="project" value="InterPro"/>
</dbReference>
<dbReference type="Proteomes" id="UP000799437">
    <property type="component" value="Unassembled WGS sequence"/>
</dbReference>
<feature type="region of interest" description="Disordered" evidence="1">
    <location>
        <begin position="537"/>
        <end position="617"/>
    </location>
</feature>
<dbReference type="InterPro" id="IPR009072">
    <property type="entry name" value="Histone-fold"/>
</dbReference>
<accession>A0A6A6VUF7</accession>
<organism evidence="2 3">
    <name type="scientific">Pseudovirgaria hyperparasitica</name>
    <dbReference type="NCBI Taxonomy" id="470096"/>
    <lineage>
        <taxon>Eukaryota</taxon>
        <taxon>Fungi</taxon>
        <taxon>Dikarya</taxon>
        <taxon>Ascomycota</taxon>
        <taxon>Pezizomycotina</taxon>
        <taxon>Dothideomycetes</taxon>
        <taxon>Dothideomycetes incertae sedis</taxon>
        <taxon>Acrospermales</taxon>
        <taxon>Acrospermaceae</taxon>
        <taxon>Pseudovirgaria</taxon>
    </lineage>
</organism>
<dbReference type="RefSeq" id="XP_033595701.1">
    <property type="nucleotide sequence ID" value="XM_033745866.1"/>
</dbReference>
<feature type="region of interest" description="Disordered" evidence="1">
    <location>
        <begin position="259"/>
        <end position="321"/>
    </location>
</feature>
<evidence type="ECO:0000313" key="3">
    <source>
        <dbReference type="Proteomes" id="UP000799437"/>
    </source>
</evidence>
<dbReference type="EMBL" id="ML996585">
    <property type="protein sequence ID" value="KAF2753250.1"/>
    <property type="molecule type" value="Genomic_DNA"/>
</dbReference>
<dbReference type="GO" id="GO:0042393">
    <property type="term" value="F:histone binding"/>
    <property type="evidence" value="ECO:0007669"/>
    <property type="project" value="InterPro"/>
</dbReference>
<dbReference type="GeneID" id="54486920"/>
<dbReference type="InterPro" id="IPR018465">
    <property type="entry name" value="Scm3/HJURP"/>
</dbReference>
<evidence type="ECO:0000313" key="2">
    <source>
        <dbReference type="EMBL" id="KAF2753250.1"/>
    </source>
</evidence>
<reference evidence="2" key="1">
    <citation type="journal article" date="2020" name="Stud. Mycol.">
        <title>101 Dothideomycetes genomes: a test case for predicting lifestyles and emergence of pathogens.</title>
        <authorList>
            <person name="Haridas S."/>
            <person name="Albert R."/>
            <person name="Binder M."/>
            <person name="Bloem J."/>
            <person name="Labutti K."/>
            <person name="Salamov A."/>
            <person name="Andreopoulos B."/>
            <person name="Baker S."/>
            <person name="Barry K."/>
            <person name="Bills G."/>
            <person name="Bluhm B."/>
            <person name="Cannon C."/>
            <person name="Castanera R."/>
            <person name="Culley D."/>
            <person name="Daum C."/>
            <person name="Ezra D."/>
            <person name="Gonzalez J."/>
            <person name="Henrissat B."/>
            <person name="Kuo A."/>
            <person name="Liang C."/>
            <person name="Lipzen A."/>
            <person name="Lutzoni F."/>
            <person name="Magnuson J."/>
            <person name="Mondo S."/>
            <person name="Nolan M."/>
            <person name="Ohm R."/>
            <person name="Pangilinan J."/>
            <person name="Park H.-J."/>
            <person name="Ramirez L."/>
            <person name="Alfaro M."/>
            <person name="Sun H."/>
            <person name="Tritt A."/>
            <person name="Yoshinaga Y."/>
            <person name="Zwiers L.-H."/>
            <person name="Turgeon B."/>
            <person name="Goodwin S."/>
            <person name="Spatafora J."/>
            <person name="Crous P."/>
            <person name="Grigoriev I."/>
        </authorList>
    </citation>
    <scope>NUCLEOTIDE SEQUENCE</scope>
    <source>
        <strain evidence="2">CBS 121739</strain>
    </source>
</reference>
<feature type="compositionally biased region" description="Basic and acidic residues" evidence="1">
    <location>
        <begin position="444"/>
        <end position="454"/>
    </location>
</feature>
<evidence type="ECO:0008006" key="4">
    <source>
        <dbReference type="Google" id="ProtNLM"/>
    </source>
</evidence>
<dbReference type="GO" id="GO:0046982">
    <property type="term" value="F:protein heterodimerization activity"/>
    <property type="evidence" value="ECO:0007669"/>
    <property type="project" value="InterPro"/>
</dbReference>
<feature type="region of interest" description="Disordered" evidence="1">
    <location>
        <begin position="426"/>
        <end position="481"/>
    </location>
</feature>
<dbReference type="OrthoDB" id="2420608at2759"/>
<sequence>MTSLSLSSDTALTLDQARHLNDQNLKSRFEEIIAKYEHDFTGVGDIIDFETGHIVENNGHIDKMMSEQDIGDRKSGINIIANYANGLAQTQIESLSPIANGDEDEAGYEKIPRLEEDQLGNASEVTRAEENEGSEDELASLSVSSLSKRVGVAKEQKQTKMTSIKHLTSNTDVRLSDVQHKFVDVHPIQDSEGSHGSDVPAVSYQACRTPDIAVMEQLGQQISQNIAQFMQIWKGANVSTPDPIWAAPPLPANVPNTPGISRPVHQYNSKTTPAPTARPAQQHAPFSESLWAVPRQRLRKRSADAEHSPSSGSVKRHSGTKSLFNHEEDALILKLRITCHWSWRDIVAKHFPHMRQSQVSARYYHLLSRGETASSSTHWLDSSGLGLRADVARSPDYGRGIVLGQTQPLLDRPKVVEKEVDGIAVPHSSSPVSRRSHNYARHSSCREHSTESVRKTFQPPSEIPNLYDNDNQFSPGSTTELDKSIPIKRSLLNKTIGSSGLLQHDTLVKNSTAVCESEEPDVSNDSGDDFRQSMVQAEVPGSEREDEIESMDNENSHPDVMDSIESIKSTEMSEPVTPAPRSKPSSPTKFSKTPSRLVHMHAPSSSQDPLSNRPKSRFGIMDVEASTSSWRNKMRKRHSLLSESDYYLSTSPTSRTIARRKRKAVTPRLIARVYSPETIGSSEDELAF</sequence>
<proteinExistence type="predicted"/>
<keyword evidence="3" id="KW-1185">Reference proteome</keyword>
<feature type="region of interest" description="Disordered" evidence="1">
    <location>
        <begin position="113"/>
        <end position="140"/>
    </location>
</feature>
<dbReference type="AlphaFoldDB" id="A0A6A6VUF7"/>
<name>A0A6A6VUF7_9PEZI</name>
<dbReference type="Gene3D" id="1.10.20.10">
    <property type="entry name" value="Histone, subunit A"/>
    <property type="match status" value="1"/>
</dbReference>
<gene>
    <name evidence="2" type="ORF">EJ05DRAFT_490301</name>
</gene>
<protein>
    <recommendedName>
        <fullName evidence="4">Myb-like domain-containing protein</fullName>
    </recommendedName>
</protein>
<feature type="compositionally biased region" description="Low complexity" evidence="1">
    <location>
        <begin position="580"/>
        <end position="596"/>
    </location>
</feature>